<feature type="domain" description="EamA" evidence="2">
    <location>
        <begin position="6"/>
        <end position="141"/>
    </location>
</feature>
<evidence type="ECO:0000313" key="3">
    <source>
        <dbReference type="EMBL" id="TFW34656.1"/>
    </source>
</evidence>
<organism evidence="3 4">
    <name type="scientific">Massilia horti</name>
    <dbReference type="NCBI Taxonomy" id="2562153"/>
    <lineage>
        <taxon>Bacteria</taxon>
        <taxon>Pseudomonadati</taxon>
        <taxon>Pseudomonadota</taxon>
        <taxon>Betaproteobacteria</taxon>
        <taxon>Burkholderiales</taxon>
        <taxon>Oxalobacteraceae</taxon>
        <taxon>Telluria group</taxon>
        <taxon>Massilia</taxon>
    </lineage>
</organism>
<dbReference type="OrthoDB" id="9806718at2"/>
<dbReference type="PANTHER" id="PTHR22911">
    <property type="entry name" value="ACYL-MALONYL CONDENSING ENZYME-RELATED"/>
    <property type="match status" value="1"/>
</dbReference>
<protein>
    <submittedName>
        <fullName evidence="3">EamA family transporter</fullName>
    </submittedName>
</protein>
<dbReference type="EMBL" id="SPUM01000023">
    <property type="protein sequence ID" value="TFW34656.1"/>
    <property type="molecule type" value="Genomic_DNA"/>
</dbReference>
<sequence length="143" mass="15123">MNIIASWVWFALGSAFFAALTALFGKLGVTGLNSNMATLIRTVVILLVTVGIVSLRSEWQRPGGISIRSWVFLILSGIATGLSWLCYYRALQLGPVSKVAPIDKLSVAFAIVLAVLALGEPLTWQVALGGALIVAGSIVIILL</sequence>
<dbReference type="Gene3D" id="1.10.3730.20">
    <property type="match status" value="1"/>
</dbReference>
<dbReference type="Proteomes" id="UP000297258">
    <property type="component" value="Unassembled WGS sequence"/>
</dbReference>
<dbReference type="Pfam" id="PF00892">
    <property type="entry name" value="EamA"/>
    <property type="match status" value="1"/>
</dbReference>
<reference evidence="3 4" key="1">
    <citation type="submission" date="2019-03" db="EMBL/GenBank/DDBJ databases">
        <title>Draft genome of Massilia hortus sp. nov., a novel bacterial species of the Oxalobacteraceae family.</title>
        <authorList>
            <person name="Peta V."/>
            <person name="Raths R."/>
            <person name="Bucking H."/>
        </authorList>
    </citation>
    <scope>NUCLEOTIDE SEQUENCE [LARGE SCALE GENOMIC DNA]</scope>
    <source>
        <strain evidence="3 4">ONC3</strain>
    </source>
</reference>
<dbReference type="SUPFAM" id="SSF103481">
    <property type="entry name" value="Multidrug resistance efflux transporter EmrE"/>
    <property type="match status" value="1"/>
</dbReference>
<comment type="caution">
    <text evidence="3">The sequence shown here is derived from an EMBL/GenBank/DDBJ whole genome shotgun (WGS) entry which is preliminary data.</text>
</comment>
<keyword evidence="1" id="KW-0812">Transmembrane</keyword>
<feature type="transmembrane region" description="Helical" evidence="1">
    <location>
        <begin position="36"/>
        <end position="55"/>
    </location>
</feature>
<evidence type="ECO:0000259" key="2">
    <source>
        <dbReference type="Pfam" id="PF00892"/>
    </source>
</evidence>
<dbReference type="InterPro" id="IPR000620">
    <property type="entry name" value="EamA_dom"/>
</dbReference>
<dbReference type="FunFam" id="1.10.3730.20:FF:000009">
    <property type="entry name" value="EamA family transporter"/>
    <property type="match status" value="1"/>
</dbReference>
<keyword evidence="1" id="KW-0472">Membrane</keyword>
<dbReference type="PANTHER" id="PTHR22911:SF137">
    <property type="entry name" value="SOLUTE CARRIER FAMILY 35 MEMBER G2-RELATED"/>
    <property type="match status" value="1"/>
</dbReference>
<feature type="transmembrane region" description="Helical" evidence="1">
    <location>
        <begin position="67"/>
        <end position="87"/>
    </location>
</feature>
<gene>
    <name evidence="3" type="ORF">E4O92_03600</name>
</gene>
<proteinExistence type="predicted"/>
<dbReference type="RefSeq" id="WP_135188383.1">
    <property type="nucleotide sequence ID" value="NZ_SPUM01000023.1"/>
</dbReference>
<keyword evidence="1" id="KW-1133">Transmembrane helix</keyword>
<feature type="transmembrane region" description="Helical" evidence="1">
    <location>
        <begin position="124"/>
        <end position="142"/>
    </location>
</feature>
<dbReference type="InterPro" id="IPR037185">
    <property type="entry name" value="EmrE-like"/>
</dbReference>
<evidence type="ECO:0000313" key="4">
    <source>
        <dbReference type="Proteomes" id="UP000297258"/>
    </source>
</evidence>
<dbReference type="AlphaFoldDB" id="A0A4Y9T814"/>
<accession>A0A4Y9T814</accession>
<name>A0A4Y9T814_9BURK</name>
<keyword evidence="4" id="KW-1185">Reference proteome</keyword>
<feature type="transmembrane region" description="Helical" evidence="1">
    <location>
        <begin position="6"/>
        <end position="24"/>
    </location>
</feature>
<dbReference type="GO" id="GO:0016020">
    <property type="term" value="C:membrane"/>
    <property type="evidence" value="ECO:0007669"/>
    <property type="project" value="InterPro"/>
</dbReference>
<evidence type="ECO:0000256" key="1">
    <source>
        <dbReference type="SAM" id="Phobius"/>
    </source>
</evidence>